<protein>
    <submittedName>
        <fullName evidence="1">Uncharacterized protein</fullName>
    </submittedName>
</protein>
<dbReference type="OrthoDB" id="1028423at2759"/>
<sequence>MQKNSVDEKKKPETYKKPVYRLPEYCSSHSEGFYVGVSPSPMTNDFNKVKTFDFREVAKATAK</sequence>
<reference evidence="1 2" key="1">
    <citation type="submission" date="2020-02" db="EMBL/GenBank/DDBJ databases">
        <authorList>
            <person name="Ma Q."/>
            <person name="Huang Y."/>
            <person name="Song X."/>
            <person name="Pei D."/>
        </authorList>
    </citation>
    <scope>NUCLEOTIDE SEQUENCE [LARGE SCALE GENOMIC DNA]</scope>
    <source>
        <strain evidence="1">Sxm20200214</strain>
        <tissue evidence="1">Leaf</tissue>
    </source>
</reference>
<keyword evidence="2" id="KW-1185">Reference proteome</keyword>
<gene>
    <name evidence="1" type="ORF">Bca52824_057053</name>
</gene>
<organism evidence="1 2">
    <name type="scientific">Brassica carinata</name>
    <name type="common">Ethiopian mustard</name>
    <name type="synonym">Abyssinian cabbage</name>
    <dbReference type="NCBI Taxonomy" id="52824"/>
    <lineage>
        <taxon>Eukaryota</taxon>
        <taxon>Viridiplantae</taxon>
        <taxon>Streptophyta</taxon>
        <taxon>Embryophyta</taxon>
        <taxon>Tracheophyta</taxon>
        <taxon>Spermatophyta</taxon>
        <taxon>Magnoliopsida</taxon>
        <taxon>eudicotyledons</taxon>
        <taxon>Gunneridae</taxon>
        <taxon>Pentapetalae</taxon>
        <taxon>rosids</taxon>
        <taxon>malvids</taxon>
        <taxon>Brassicales</taxon>
        <taxon>Brassicaceae</taxon>
        <taxon>Brassiceae</taxon>
        <taxon>Brassica</taxon>
    </lineage>
</organism>
<dbReference type="Proteomes" id="UP000886595">
    <property type="component" value="Unassembled WGS sequence"/>
</dbReference>
<name>A0A8X7QRK8_BRACI</name>
<evidence type="ECO:0000313" key="2">
    <source>
        <dbReference type="Proteomes" id="UP000886595"/>
    </source>
</evidence>
<dbReference type="EMBL" id="JAAMPC010000012">
    <property type="protein sequence ID" value="KAG2274498.1"/>
    <property type="molecule type" value="Genomic_DNA"/>
</dbReference>
<comment type="caution">
    <text evidence="1">The sequence shown here is derived from an EMBL/GenBank/DDBJ whole genome shotgun (WGS) entry which is preliminary data.</text>
</comment>
<evidence type="ECO:0000313" key="1">
    <source>
        <dbReference type="EMBL" id="KAG2274498.1"/>
    </source>
</evidence>
<accession>A0A8X7QRK8</accession>
<dbReference type="AlphaFoldDB" id="A0A8X7QRK8"/>
<proteinExistence type="predicted"/>